<dbReference type="Proteomes" id="UP000825935">
    <property type="component" value="Chromosome 6"/>
</dbReference>
<proteinExistence type="predicted"/>
<dbReference type="AlphaFoldDB" id="A0A8T2UKF4"/>
<keyword evidence="2" id="KW-1185">Reference proteome</keyword>
<reference evidence="1" key="1">
    <citation type="submission" date="2021-08" db="EMBL/GenBank/DDBJ databases">
        <title>WGS assembly of Ceratopteris richardii.</title>
        <authorList>
            <person name="Marchant D.B."/>
            <person name="Chen G."/>
            <person name="Jenkins J."/>
            <person name="Shu S."/>
            <person name="Leebens-Mack J."/>
            <person name="Grimwood J."/>
            <person name="Schmutz J."/>
            <person name="Soltis P."/>
            <person name="Soltis D."/>
            <person name="Chen Z.-H."/>
        </authorList>
    </citation>
    <scope>NUCLEOTIDE SEQUENCE</scope>
    <source>
        <strain evidence="1">Whitten #5841</strain>
        <tissue evidence="1">Leaf</tissue>
    </source>
</reference>
<comment type="caution">
    <text evidence="1">The sequence shown here is derived from an EMBL/GenBank/DDBJ whole genome shotgun (WGS) entry which is preliminary data.</text>
</comment>
<accession>A0A8T2UKF4</accession>
<protein>
    <submittedName>
        <fullName evidence="1">Uncharacterized protein</fullName>
    </submittedName>
</protein>
<evidence type="ECO:0000313" key="1">
    <source>
        <dbReference type="EMBL" id="KAH7434313.1"/>
    </source>
</evidence>
<gene>
    <name evidence="1" type="ORF">KP509_06G010900</name>
</gene>
<name>A0A8T2UKF4_CERRI</name>
<dbReference type="EMBL" id="CM035411">
    <property type="protein sequence ID" value="KAH7434313.1"/>
    <property type="molecule type" value="Genomic_DNA"/>
</dbReference>
<dbReference type="OrthoDB" id="1969226at2759"/>
<evidence type="ECO:0000313" key="2">
    <source>
        <dbReference type="Proteomes" id="UP000825935"/>
    </source>
</evidence>
<organism evidence="1 2">
    <name type="scientific">Ceratopteris richardii</name>
    <name type="common">Triangle waterfern</name>
    <dbReference type="NCBI Taxonomy" id="49495"/>
    <lineage>
        <taxon>Eukaryota</taxon>
        <taxon>Viridiplantae</taxon>
        <taxon>Streptophyta</taxon>
        <taxon>Embryophyta</taxon>
        <taxon>Tracheophyta</taxon>
        <taxon>Polypodiopsida</taxon>
        <taxon>Polypodiidae</taxon>
        <taxon>Polypodiales</taxon>
        <taxon>Pteridineae</taxon>
        <taxon>Pteridaceae</taxon>
        <taxon>Parkerioideae</taxon>
        <taxon>Ceratopteris</taxon>
    </lineage>
</organism>
<sequence>MDDLRDVREQVLYTFCVLEKATACVSV</sequence>